<gene>
    <name evidence="2" type="ORF">EUA98_19615</name>
</gene>
<comment type="caution">
    <text evidence="2">The sequence shown here is derived from an EMBL/GenBank/DDBJ whole genome shotgun (WGS) entry which is preliminary data.</text>
</comment>
<protein>
    <submittedName>
        <fullName evidence="2">Uncharacterized protein</fullName>
    </submittedName>
</protein>
<proteinExistence type="predicted"/>
<accession>A0A4Q5MYH2</accession>
<organism evidence="2 3">
    <name type="scientific">Pengzhenrongella frigida</name>
    <dbReference type="NCBI Taxonomy" id="1259133"/>
    <lineage>
        <taxon>Bacteria</taxon>
        <taxon>Bacillati</taxon>
        <taxon>Actinomycetota</taxon>
        <taxon>Actinomycetes</taxon>
        <taxon>Micrococcales</taxon>
        <taxon>Pengzhenrongella</taxon>
    </lineage>
</organism>
<feature type="transmembrane region" description="Helical" evidence="1">
    <location>
        <begin position="36"/>
        <end position="57"/>
    </location>
</feature>
<evidence type="ECO:0000313" key="2">
    <source>
        <dbReference type="EMBL" id="RYV49287.1"/>
    </source>
</evidence>
<keyword evidence="1" id="KW-0472">Membrane</keyword>
<sequence length="179" mass="18599">MSRGERRSNAVELLEDEQPDELRPVRVRRRFRHRHPVIVALLVGAAGVAVAAGWAGAADGSGSQVSALGREQRSSDVLPEALAEGLVATSARRLASDGDATFWVALNGEDRYCFVATISGLGAAGSACADESGLGRGVLLSINCPGTSVAAVLISDGTETPSVPGSWEQVSENVFVRAQ</sequence>
<evidence type="ECO:0000313" key="3">
    <source>
        <dbReference type="Proteomes" id="UP000293764"/>
    </source>
</evidence>
<keyword evidence="1" id="KW-1133">Transmembrane helix</keyword>
<reference evidence="2 3" key="1">
    <citation type="submission" date="2019-01" db="EMBL/GenBank/DDBJ databases">
        <title>Novel species of Cellulomonas.</title>
        <authorList>
            <person name="Liu Q."/>
            <person name="Xin Y.-H."/>
        </authorList>
    </citation>
    <scope>NUCLEOTIDE SEQUENCE [LARGE SCALE GENOMIC DNA]</scope>
    <source>
        <strain evidence="2 3">HLT2-17</strain>
    </source>
</reference>
<dbReference type="Proteomes" id="UP000293764">
    <property type="component" value="Unassembled WGS sequence"/>
</dbReference>
<dbReference type="RefSeq" id="WP_130104358.1">
    <property type="nucleotide sequence ID" value="NZ_SDWW01000124.1"/>
</dbReference>
<name>A0A4Q5MYH2_9MICO</name>
<evidence type="ECO:0000256" key="1">
    <source>
        <dbReference type="SAM" id="Phobius"/>
    </source>
</evidence>
<keyword evidence="1" id="KW-0812">Transmembrane</keyword>
<dbReference type="EMBL" id="SDWW01000124">
    <property type="protein sequence ID" value="RYV49287.1"/>
    <property type="molecule type" value="Genomic_DNA"/>
</dbReference>
<dbReference type="AlphaFoldDB" id="A0A4Q5MYH2"/>
<keyword evidence="3" id="KW-1185">Reference proteome</keyword>